<evidence type="ECO:0000313" key="10">
    <source>
        <dbReference type="EMBL" id="OOM11318.1"/>
    </source>
</evidence>
<dbReference type="InterPro" id="IPR003439">
    <property type="entry name" value="ABC_transporter-like_ATP-bd"/>
</dbReference>
<keyword evidence="2 7" id="KW-0812">Transmembrane</keyword>
<feature type="domain" description="ABC transporter" evidence="8">
    <location>
        <begin position="339"/>
        <end position="568"/>
    </location>
</feature>
<dbReference type="Proteomes" id="UP000191154">
    <property type="component" value="Unassembled WGS sequence"/>
</dbReference>
<dbReference type="RefSeq" id="WP_242949948.1">
    <property type="nucleotide sequence ID" value="NZ_LZYZ01000005.1"/>
</dbReference>
<dbReference type="InterPro" id="IPR003593">
    <property type="entry name" value="AAA+_ATPase"/>
</dbReference>
<dbReference type="InterPro" id="IPR027417">
    <property type="entry name" value="P-loop_NTPase"/>
</dbReference>
<dbReference type="SUPFAM" id="SSF52540">
    <property type="entry name" value="P-loop containing nucleoside triphosphate hydrolases"/>
    <property type="match status" value="1"/>
</dbReference>
<dbReference type="GO" id="GO:0016887">
    <property type="term" value="F:ATP hydrolysis activity"/>
    <property type="evidence" value="ECO:0007669"/>
    <property type="project" value="InterPro"/>
</dbReference>
<dbReference type="Gene3D" id="3.40.50.300">
    <property type="entry name" value="P-loop containing nucleotide triphosphate hydrolases"/>
    <property type="match status" value="1"/>
</dbReference>
<dbReference type="PROSITE" id="PS50893">
    <property type="entry name" value="ABC_TRANSPORTER_2"/>
    <property type="match status" value="1"/>
</dbReference>
<keyword evidence="6 7" id="KW-0472">Membrane</keyword>
<dbReference type="InterPro" id="IPR011527">
    <property type="entry name" value="ABC1_TM_dom"/>
</dbReference>
<dbReference type="InterPro" id="IPR036640">
    <property type="entry name" value="ABC1_TM_sf"/>
</dbReference>
<feature type="domain" description="ABC transmembrane type-1" evidence="9">
    <location>
        <begin position="26"/>
        <end position="308"/>
    </location>
</feature>
<dbReference type="Pfam" id="PF00664">
    <property type="entry name" value="ABC_membrane"/>
    <property type="match status" value="1"/>
</dbReference>
<proteinExistence type="predicted"/>
<dbReference type="Pfam" id="PF00005">
    <property type="entry name" value="ABC_tran"/>
    <property type="match status" value="1"/>
</dbReference>
<name>A0A1S8N4L7_CLOSA</name>
<feature type="transmembrane region" description="Helical" evidence="7">
    <location>
        <begin position="20"/>
        <end position="42"/>
    </location>
</feature>
<dbReference type="InterPro" id="IPR017871">
    <property type="entry name" value="ABC_transporter-like_CS"/>
</dbReference>
<feature type="transmembrane region" description="Helical" evidence="7">
    <location>
        <begin position="62"/>
        <end position="82"/>
    </location>
</feature>
<dbReference type="SUPFAM" id="SSF90123">
    <property type="entry name" value="ABC transporter transmembrane region"/>
    <property type="match status" value="1"/>
</dbReference>
<dbReference type="GO" id="GO:0015421">
    <property type="term" value="F:ABC-type oligopeptide transporter activity"/>
    <property type="evidence" value="ECO:0007669"/>
    <property type="project" value="TreeGrafter"/>
</dbReference>
<dbReference type="EMBL" id="LZYZ01000005">
    <property type="protein sequence ID" value="OOM11318.1"/>
    <property type="molecule type" value="Genomic_DNA"/>
</dbReference>
<dbReference type="PANTHER" id="PTHR43394">
    <property type="entry name" value="ATP-DEPENDENT PERMEASE MDL1, MITOCHONDRIAL"/>
    <property type="match status" value="1"/>
</dbReference>
<dbReference type="CDD" id="cd07346">
    <property type="entry name" value="ABC_6TM_exporters"/>
    <property type="match status" value="1"/>
</dbReference>
<dbReference type="EC" id="3.6.3.-" evidence="10"/>
<evidence type="ECO:0000256" key="2">
    <source>
        <dbReference type="ARBA" id="ARBA00022692"/>
    </source>
</evidence>
<evidence type="ECO:0000256" key="4">
    <source>
        <dbReference type="ARBA" id="ARBA00022840"/>
    </source>
</evidence>
<dbReference type="InterPro" id="IPR039421">
    <property type="entry name" value="Type_1_exporter"/>
</dbReference>
<feature type="transmembrane region" description="Helical" evidence="7">
    <location>
        <begin position="279"/>
        <end position="306"/>
    </location>
</feature>
<dbReference type="PANTHER" id="PTHR43394:SF1">
    <property type="entry name" value="ATP-BINDING CASSETTE SUB-FAMILY B MEMBER 10, MITOCHONDRIAL"/>
    <property type="match status" value="1"/>
</dbReference>
<comment type="caution">
    <text evidence="10">The sequence shown here is derived from an EMBL/GenBank/DDBJ whole genome shotgun (WGS) entry which is preliminary data.</text>
</comment>
<sequence>MGCVMNNRDEIKKLINLLKLYTKTIIFIIICLFISVGINMLLPLLTKDIMDKGFIAGNYKELIKLVIIAIALYIFDSGIDILKEKKRIDIAAKLQYQLTEQSYKHLMNLKIHYFSKSNYTEFFSNISVDINKITSITDENVFFAITQIFNILGGIVGLFIINVKLTLLVLVFIPIKYYITKYFVKQNGKNMSEYIKANQEYANWFGNTIGGVREIRLFGMGKYEDKVFAKKQNRIINSQRRINLLSKWNIVTDSVVIEMLIMALYIIGGSYVIKQELSVGSIFAFITYVSYVTGPISLILNIGYFLSGIIPSTKRYYEFMDLEEENYSESPSKPVFENINFDKVSFGYEKNNNVLDDVSFCIPKRSKTVIIGNNGSGKSTIIELLLRMYDIQQGEILMGEKNIKTFNLKDYRELISIVSQEIYLFNDSILNNICLYRNVSEQKLMEAIRDSGLEEFINEKSLNYIVGENGAMLSGGQKQKIAIARALIQDKPILIFDEATSNVDTSSKTIVNNLVKNKLREKTVITITHSLELIKDVDNIILLNENKVKEYSSYNELIEENKNYKFAI</sequence>
<gene>
    <name evidence="10" type="primary">msbA_2</name>
    <name evidence="10" type="ORF">CLOSAC_28760</name>
</gene>
<protein>
    <submittedName>
        <fullName evidence="10">Lipid A export ATP-binding/permease protein MsbA</fullName>
        <ecNumber evidence="10">3.6.3.-</ecNumber>
    </submittedName>
</protein>
<evidence type="ECO:0000313" key="11">
    <source>
        <dbReference type="Proteomes" id="UP000191154"/>
    </source>
</evidence>
<dbReference type="PROSITE" id="PS50929">
    <property type="entry name" value="ABC_TM1F"/>
    <property type="match status" value="1"/>
</dbReference>
<evidence type="ECO:0000256" key="1">
    <source>
        <dbReference type="ARBA" id="ARBA00004651"/>
    </source>
</evidence>
<evidence type="ECO:0000259" key="9">
    <source>
        <dbReference type="PROSITE" id="PS50929"/>
    </source>
</evidence>
<feature type="transmembrane region" description="Helical" evidence="7">
    <location>
        <begin position="250"/>
        <end position="273"/>
    </location>
</feature>
<reference evidence="10 11" key="1">
    <citation type="submission" date="2016-05" db="EMBL/GenBank/DDBJ databases">
        <title>Microbial solvent formation.</title>
        <authorList>
            <person name="Poehlein A."/>
            <person name="Montoya Solano J.D."/>
            <person name="Flitsch S."/>
            <person name="Krabben P."/>
            <person name="Duerre P."/>
            <person name="Daniel R."/>
        </authorList>
    </citation>
    <scope>NUCLEOTIDE SEQUENCE [LARGE SCALE GENOMIC DNA]</scope>
    <source>
        <strain evidence="10 11">L1-8</strain>
    </source>
</reference>
<dbReference type="AlphaFoldDB" id="A0A1S8N4L7"/>
<evidence type="ECO:0000256" key="5">
    <source>
        <dbReference type="ARBA" id="ARBA00022989"/>
    </source>
</evidence>
<dbReference type="Gene3D" id="1.20.1560.10">
    <property type="entry name" value="ABC transporter type 1, transmembrane domain"/>
    <property type="match status" value="1"/>
</dbReference>
<dbReference type="SMART" id="SM00382">
    <property type="entry name" value="AAA"/>
    <property type="match status" value="1"/>
</dbReference>
<dbReference type="GO" id="GO:0005524">
    <property type="term" value="F:ATP binding"/>
    <property type="evidence" value="ECO:0007669"/>
    <property type="project" value="UniProtKB-KW"/>
</dbReference>
<evidence type="ECO:0000256" key="6">
    <source>
        <dbReference type="ARBA" id="ARBA00023136"/>
    </source>
</evidence>
<accession>A0A1S8N4L7</accession>
<evidence type="ECO:0000256" key="7">
    <source>
        <dbReference type="SAM" id="Phobius"/>
    </source>
</evidence>
<evidence type="ECO:0000256" key="3">
    <source>
        <dbReference type="ARBA" id="ARBA00022741"/>
    </source>
</evidence>
<evidence type="ECO:0000259" key="8">
    <source>
        <dbReference type="PROSITE" id="PS50893"/>
    </source>
</evidence>
<dbReference type="GO" id="GO:0005886">
    <property type="term" value="C:plasma membrane"/>
    <property type="evidence" value="ECO:0007669"/>
    <property type="project" value="UniProtKB-SubCell"/>
</dbReference>
<organism evidence="10 11">
    <name type="scientific">Clostridium saccharobutylicum</name>
    <dbReference type="NCBI Taxonomy" id="169679"/>
    <lineage>
        <taxon>Bacteria</taxon>
        <taxon>Bacillati</taxon>
        <taxon>Bacillota</taxon>
        <taxon>Clostridia</taxon>
        <taxon>Eubacteriales</taxon>
        <taxon>Clostridiaceae</taxon>
        <taxon>Clostridium</taxon>
    </lineage>
</organism>
<keyword evidence="3" id="KW-0547">Nucleotide-binding</keyword>
<dbReference type="PROSITE" id="PS00211">
    <property type="entry name" value="ABC_TRANSPORTER_1"/>
    <property type="match status" value="1"/>
</dbReference>
<keyword evidence="5 7" id="KW-1133">Transmembrane helix</keyword>
<comment type="subcellular location">
    <subcellularLocation>
        <location evidence="1">Cell membrane</location>
        <topology evidence="1">Multi-pass membrane protein</topology>
    </subcellularLocation>
</comment>
<keyword evidence="10" id="KW-0378">Hydrolase</keyword>
<keyword evidence="4 10" id="KW-0067">ATP-binding</keyword>